<dbReference type="InterPro" id="IPR003968">
    <property type="entry name" value="K_chnl_volt-dep_Kv"/>
</dbReference>
<dbReference type="GO" id="GO:0008076">
    <property type="term" value="C:voltage-gated potassium channel complex"/>
    <property type="evidence" value="ECO:0007669"/>
    <property type="project" value="InterPro"/>
</dbReference>
<dbReference type="InterPro" id="IPR003131">
    <property type="entry name" value="T1-type_BTB"/>
</dbReference>
<feature type="transmembrane region" description="Helical" evidence="12">
    <location>
        <begin position="377"/>
        <end position="397"/>
    </location>
</feature>
<evidence type="ECO:0000256" key="2">
    <source>
        <dbReference type="ARBA" id="ARBA00022448"/>
    </source>
</evidence>
<feature type="domain" description="BTB" evidence="13">
    <location>
        <begin position="14"/>
        <end position="112"/>
    </location>
</feature>
<dbReference type="InterPro" id="IPR028325">
    <property type="entry name" value="VG_K_chnl"/>
</dbReference>
<keyword evidence="6" id="KW-0851">Voltage-gated channel</keyword>
<dbReference type="GO" id="GO:0005249">
    <property type="term" value="F:voltage-gated potassium channel activity"/>
    <property type="evidence" value="ECO:0007669"/>
    <property type="project" value="InterPro"/>
</dbReference>
<comment type="subcellular location">
    <subcellularLocation>
        <location evidence="1">Membrane</location>
        <topology evidence="1">Multi-pass membrane protein</topology>
    </subcellularLocation>
</comment>
<dbReference type="PANTHER" id="PTHR11537:SF105">
    <property type="entry name" value="POTASSIUM VOLTAGE-GATED CHANNEL PROTEIN SHAL"/>
    <property type="match status" value="1"/>
</dbReference>
<evidence type="ECO:0000256" key="5">
    <source>
        <dbReference type="ARBA" id="ARBA00022826"/>
    </source>
</evidence>
<dbReference type="AlphaFoldDB" id="A0AAD9VEW0"/>
<evidence type="ECO:0000256" key="7">
    <source>
        <dbReference type="ARBA" id="ARBA00022958"/>
    </source>
</evidence>
<dbReference type="EMBL" id="JARQWQ010000006">
    <property type="protein sequence ID" value="KAK2571340.1"/>
    <property type="molecule type" value="Genomic_DNA"/>
</dbReference>
<dbReference type="PANTHER" id="PTHR11537">
    <property type="entry name" value="VOLTAGE-GATED POTASSIUM CHANNEL"/>
    <property type="match status" value="1"/>
</dbReference>
<dbReference type="Proteomes" id="UP001249851">
    <property type="component" value="Unassembled WGS sequence"/>
</dbReference>
<reference evidence="14" key="2">
    <citation type="journal article" date="2023" name="Science">
        <title>Genomic signatures of disease resistance in endangered staghorn corals.</title>
        <authorList>
            <person name="Vollmer S.V."/>
            <person name="Selwyn J.D."/>
            <person name="Despard B.A."/>
            <person name="Roesel C.L."/>
        </authorList>
    </citation>
    <scope>NUCLEOTIDE SEQUENCE</scope>
    <source>
        <strain evidence="14">K2</strain>
    </source>
</reference>
<dbReference type="SUPFAM" id="SSF54695">
    <property type="entry name" value="POZ domain"/>
    <property type="match status" value="1"/>
</dbReference>
<dbReference type="SUPFAM" id="SSF81324">
    <property type="entry name" value="Voltage-gated potassium channels"/>
    <property type="match status" value="1"/>
</dbReference>
<sequence length="466" mass="53915">MAQRVQFSSQEKRNRVVLNVSGHRFLTDRSSLMRHPNTLLGSHMLARFFDEIKQEYFFDRDPHLFRYILNYYQSGKLHSSPDDCPVAFRDELEFFGIPLCELADCCWFNTNVDDKDKRPCHYAVRKTSLRAVQSAPGNYLAWKKRDSVVRTTKSRDKHKNSAETKAVLCDANYHHLSNSRTEKRRKSSSTKRQPYLMQLTRGRHVPLSRNLTDDCIEKSPKCTIHCKHHPWQTHTGEVCLKALNFAYGVFIILSVLTTTIETIDCEKGIKCLETYPHLFTALDYVFVTVFTLEFLIRFSLSKNRCKFMKQIINIIDLVAILPFYILLIVSLFVETEDISLLITLRVLRVSRIMKLSRGSTRLQSLVYTLRNCATDLLFLYFTFTLGILLFASALYYVERIENPDNFKSIPHSLWYTCVTMMTTGYGDVVPLTTLGKIIGGFCCICGVVIMSLPIPIMQDKKVIVRR</sequence>
<keyword evidence="4 12" id="KW-0812">Transmembrane</keyword>
<evidence type="ECO:0000259" key="13">
    <source>
        <dbReference type="SMART" id="SM00225"/>
    </source>
</evidence>
<dbReference type="Pfam" id="PF02214">
    <property type="entry name" value="BTB_2"/>
    <property type="match status" value="1"/>
</dbReference>
<keyword evidence="10 12" id="KW-0472">Membrane</keyword>
<evidence type="ECO:0000256" key="4">
    <source>
        <dbReference type="ARBA" id="ARBA00022692"/>
    </source>
</evidence>
<evidence type="ECO:0000256" key="9">
    <source>
        <dbReference type="ARBA" id="ARBA00023065"/>
    </source>
</evidence>
<protein>
    <submittedName>
        <fullName evidence="14">Potassium voltage-gated channel protein Shal</fullName>
    </submittedName>
</protein>
<name>A0AAD9VEW0_ACRCE</name>
<feature type="transmembrane region" description="Helical" evidence="12">
    <location>
        <begin position="281"/>
        <end position="300"/>
    </location>
</feature>
<proteinExistence type="predicted"/>
<dbReference type="GO" id="GO:0051260">
    <property type="term" value="P:protein homooligomerization"/>
    <property type="evidence" value="ECO:0007669"/>
    <property type="project" value="InterPro"/>
</dbReference>
<evidence type="ECO:0000256" key="8">
    <source>
        <dbReference type="ARBA" id="ARBA00022989"/>
    </source>
</evidence>
<dbReference type="Pfam" id="PF00520">
    <property type="entry name" value="Ion_trans"/>
    <property type="match status" value="1"/>
</dbReference>
<evidence type="ECO:0000256" key="1">
    <source>
        <dbReference type="ARBA" id="ARBA00004141"/>
    </source>
</evidence>
<dbReference type="GO" id="GO:0001508">
    <property type="term" value="P:action potential"/>
    <property type="evidence" value="ECO:0007669"/>
    <property type="project" value="TreeGrafter"/>
</dbReference>
<keyword evidence="11" id="KW-0407">Ion channel</keyword>
<dbReference type="Gene3D" id="3.30.710.10">
    <property type="entry name" value="Potassium Channel Kv1.1, Chain A"/>
    <property type="match status" value="1"/>
</dbReference>
<evidence type="ECO:0000256" key="6">
    <source>
        <dbReference type="ARBA" id="ARBA00022882"/>
    </source>
</evidence>
<dbReference type="FunFam" id="1.10.287.70:FF:000028">
    <property type="entry name" value="potassium voltage-gated channel subfamily D member 3"/>
    <property type="match status" value="1"/>
</dbReference>
<dbReference type="Gene3D" id="1.10.287.70">
    <property type="match status" value="1"/>
</dbReference>
<dbReference type="InterPro" id="IPR003974">
    <property type="entry name" value="K_chnl_volt-dep_Kv3"/>
</dbReference>
<accession>A0AAD9VEW0</accession>
<dbReference type="SMART" id="SM00225">
    <property type="entry name" value="BTB"/>
    <property type="match status" value="1"/>
</dbReference>
<keyword evidence="5" id="KW-0631">Potassium channel</keyword>
<dbReference type="InterPro" id="IPR000210">
    <property type="entry name" value="BTB/POZ_dom"/>
</dbReference>
<dbReference type="PRINTS" id="PR01491">
    <property type="entry name" value="KVCHANNEL"/>
</dbReference>
<evidence type="ECO:0000256" key="12">
    <source>
        <dbReference type="SAM" id="Phobius"/>
    </source>
</evidence>
<feature type="transmembrane region" description="Helical" evidence="12">
    <location>
        <begin position="437"/>
        <end position="456"/>
    </location>
</feature>
<evidence type="ECO:0000313" key="15">
    <source>
        <dbReference type="Proteomes" id="UP001249851"/>
    </source>
</evidence>
<keyword evidence="3" id="KW-0633">Potassium transport</keyword>
<dbReference type="InterPro" id="IPR005821">
    <property type="entry name" value="Ion_trans_dom"/>
</dbReference>
<reference evidence="14" key="1">
    <citation type="journal article" date="2023" name="G3 (Bethesda)">
        <title>Whole genome assembly and annotation of the endangered Caribbean coral Acropora cervicornis.</title>
        <authorList>
            <person name="Selwyn J.D."/>
            <person name="Vollmer S.V."/>
        </authorList>
    </citation>
    <scope>NUCLEOTIDE SEQUENCE</scope>
    <source>
        <strain evidence="14">K2</strain>
    </source>
</reference>
<feature type="transmembrane region" description="Helical" evidence="12">
    <location>
        <begin position="312"/>
        <end position="332"/>
    </location>
</feature>
<dbReference type="InterPro" id="IPR027359">
    <property type="entry name" value="Volt_channel_dom_sf"/>
</dbReference>
<dbReference type="PRINTS" id="PR00169">
    <property type="entry name" value="KCHANNEL"/>
</dbReference>
<dbReference type="InterPro" id="IPR011333">
    <property type="entry name" value="SKP1/BTB/POZ_sf"/>
</dbReference>
<evidence type="ECO:0000256" key="3">
    <source>
        <dbReference type="ARBA" id="ARBA00022538"/>
    </source>
</evidence>
<keyword evidence="15" id="KW-1185">Reference proteome</keyword>
<dbReference type="PRINTS" id="PR01498">
    <property type="entry name" value="SHAWCHANNEL"/>
</dbReference>
<organism evidence="14 15">
    <name type="scientific">Acropora cervicornis</name>
    <name type="common">Staghorn coral</name>
    <dbReference type="NCBI Taxonomy" id="6130"/>
    <lineage>
        <taxon>Eukaryota</taxon>
        <taxon>Metazoa</taxon>
        <taxon>Cnidaria</taxon>
        <taxon>Anthozoa</taxon>
        <taxon>Hexacorallia</taxon>
        <taxon>Scleractinia</taxon>
        <taxon>Astrocoeniina</taxon>
        <taxon>Acroporidae</taxon>
        <taxon>Acropora</taxon>
    </lineage>
</organism>
<keyword evidence="8 12" id="KW-1133">Transmembrane helix</keyword>
<evidence type="ECO:0000313" key="14">
    <source>
        <dbReference type="EMBL" id="KAK2571340.1"/>
    </source>
</evidence>
<keyword evidence="7" id="KW-0630">Potassium</keyword>
<evidence type="ECO:0000256" key="11">
    <source>
        <dbReference type="ARBA" id="ARBA00023303"/>
    </source>
</evidence>
<keyword evidence="2" id="KW-0813">Transport</keyword>
<keyword evidence="9" id="KW-0406">Ion transport</keyword>
<dbReference type="Gene3D" id="1.20.120.350">
    <property type="entry name" value="Voltage-gated potassium channels. Chain C"/>
    <property type="match status" value="1"/>
</dbReference>
<evidence type="ECO:0000256" key="10">
    <source>
        <dbReference type="ARBA" id="ARBA00023136"/>
    </source>
</evidence>
<gene>
    <name evidence="14" type="ORF">P5673_003924</name>
</gene>
<comment type="caution">
    <text evidence="14">The sequence shown here is derived from an EMBL/GenBank/DDBJ whole genome shotgun (WGS) entry which is preliminary data.</text>
</comment>